<evidence type="ECO:0000313" key="2">
    <source>
        <dbReference type="Proteomes" id="UP000694413"/>
    </source>
</evidence>
<dbReference type="Proteomes" id="UP000694413">
    <property type="component" value="Unassembled WGS sequence"/>
</dbReference>
<dbReference type="Ensembl" id="ENSZALT00000016643.1">
    <property type="protein sequence ID" value="ENSZALP00000012059.1"/>
    <property type="gene ID" value="ENSZALG00000010170.1"/>
</dbReference>
<organism evidence="1 2">
    <name type="scientific">Zonotrichia albicollis</name>
    <name type="common">White-throated sparrow</name>
    <name type="synonym">Fringilla albicollis</name>
    <dbReference type="NCBI Taxonomy" id="44394"/>
    <lineage>
        <taxon>Eukaryota</taxon>
        <taxon>Metazoa</taxon>
        <taxon>Chordata</taxon>
        <taxon>Craniata</taxon>
        <taxon>Vertebrata</taxon>
        <taxon>Euteleostomi</taxon>
        <taxon>Archelosauria</taxon>
        <taxon>Archosauria</taxon>
        <taxon>Dinosauria</taxon>
        <taxon>Saurischia</taxon>
        <taxon>Theropoda</taxon>
        <taxon>Coelurosauria</taxon>
        <taxon>Aves</taxon>
        <taxon>Neognathae</taxon>
        <taxon>Neoaves</taxon>
        <taxon>Telluraves</taxon>
        <taxon>Australaves</taxon>
        <taxon>Passeriformes</taxon>
        <taxon>Passerellidae</taxon>
        <taxon>Zonotrichia</taxon>
    </lineage>
</organism>
<protein>
    <submittedName>
        <fullName evidence="1">Uncharacterized protein</fullName>
    </submittedName>
</protein>
<proteinExistence type="predicted"/>
<evidence type="ECO:0000313" key="1">
    <source>
        <dbReference type="Ensembl" id="ENSZALP00000012059.1"/>
    </source>
</evidence>
<sequence>SEAGAQQLCPAVTLVGDLQSVGTSCATPAPPALCVAARSCNQSWEVPQGVVSVTCPNFRSLALNPAGKDECRCKISWIILGWQLPVPHHRNVLLSLVCAATSPQPCSHLRVSLQSQSCYPPAGLEGKDTIPAFRN</sequence>
<reference evidence="1" key="1">
    <citation type="submission" date="2025-08" db="UniProtKB">
        <authorList>
            <consortium name="Ensembl"/>
        </authorList>
    </citation>
    <scope>IDENTIFICATION</scope>
</reference>
<accession>A0A8D2MSC6</accession>
<dbReference type="AlphaFoldDB" id="A0A8D2MSC6"/>
<name>A0A8D2MSC6_ZONAL</name>
<reference evidence="1" key="2">
    <citation type="submission" date="2025-09" db="UniProtKB">
        <authorList>
            <consortium name="Ensembl"/>
        </authorList>
    </citation>
    <scope>IDENTIFICATION</scope>
</reference>
<keyword evidence="2" id="KW-1185">Reference proteome</keyword>